<evidence type="ECO:0008006" key="5">
    <source>
        <dbReference type="Google" id="ProtNLM"/>
    </source>
</evidence>
<dbReference type="PROSITE" id="PS51257">
    <property type="entry name" value="PROKAR_LIPOPROTEIN"/>
    <property type="match status" value="1"/>
</dbReference>
<reference evidence="3 4" key="1">
    <citation type="submission" date="2020-05" db="EMBL/GenBank/DDBJ databases">
        <title>WGS assembly of Panicum virgatum.</title>
        <authorList>
            <person name="Lovell J.T."/>
            <person name="Jenkins J."/>
            <person name="Shu S."/>
            <person name="Juenger T.E."/>
            <person name="Schmutz J."/>
        </authorList>
    </citation>
    <scope>NUCLEOTIDE SEQUENCE [LARGE SCALE GENOMIC DNA]</scope>
    <source>
        <strain evidence="4">cv. AP13</strain>
    </source>
</reference>
<dbReference type="Proteomes" id="UP000823388">
    <property type="component" value="Chromosome 4K"/>
</dbReference>
<keyword evidence="2" id="KW-1133">Transmembrane helix</keyword>
<feature type="region of interest" description="Disordered" evidence="1">
    <location>
        <begin position="47"/>
        <end position="87"/>
    </location>
</feature>
<organism evidence="3 4">
    <name type="scientific">Panicum virgatum</name>
    <name type="common">Blackwell switchgrass</name>
    <dbReference type="NCBI Taxonomy" id="38727"/>
    <lineage>
        <taxon>Eukaryota</taxon>
        <taxon>Viridiplantae</taxon>
        <taxon>Streptophyta</taxon>
        <taxon>Embryophyta</taxon>
        <taxon>Tracheophyta</taxon>
        <taxon>Spermatophyta</taxon>
        <taxon>Magnoliopsida</taxon>
        <taxon>Liliopsida</taxon>
        <taxon>Poales</taxon>
        <taxon>Poaceae</taxon>
        <taxon>PACMAD clade</taxon>
        <taxon>Panicoideae</taxon>
        <taxon>Panicodae</taxon>
        <taxon>Paniceae</taxon>
        <taxon>Panicinae</taxon>
        <taxon>Panicum</taxon>
        <taxon>Panicum sect. Hiantes</taxon>
    </lineage>
</organism>
<name>A0A8T0TI80_PANVG</name>
<dbReference type="EMBL" id="CM029043">
    <property type="protein sequence ID" value="KAG2608835.1"/>
    <property type="molecule type" value="Genomic_DNA"/>
</dbReference>
<comment type="caution">
    <text evidence="3">The sequence shown here is derived from an EMBL/GenBank/DDBJ whole genome shotgun (WGS) entry which is preliminary data.</text>
</comment>
<evidence type="ECO:0000313" key="3">
    <source>
        <dbReference type="EMBL" id="KAG2608835.1"/>
    </source>
</evidence>
<evidence type="ECO:0000256" key="1">
    <source>
        <dbReference type="SAM" id="MobiDB-lite"/>
    </source>
</evidence>
<dbReference type="AlphaFoldDB" id="A0A8T0TI80"/>
<feature type="transmembrane region" description="Helical" evidence="2">
    <location>
        <begin position="558"/>
        <end position="577"/>
    </location>
</feature>
<dbReference type="PANTHER" id="PTHR33645:SF2">
    <property type="entry name" value="FAMILY PROTEIN, PUTATIVE (DUF3754)-RELATED"/>
    <property type="match status" value="1"/>
</dbReference>
<protein>
    <recommendedName>
        <fullName evidence="5">Aminopeptidase</fullName>
    </recommendedName>
</protein>
<evidence type="ECO:0000256" key="2">
    <source>
        <dbReference type="SAM" id="Phobius"/>
    </source>
</evidence>
<dbReference type="Pfam" id="PF12576">
    <property type="entry name" value="DUF3754"/>
    <property type="match status" value="1"/>
</dbReference>
<accession>A0A8T0TI80</accession>
<dbReference type="PANTHER" id="PTHR33645">
    <property type="entry name" value="AMINOPEPTIDASE (DUF3754)"/>
    <property type="match status" value="1"/>
</dbReference>
<dbReference type="InterPro" id="IPR022227">
    <property type="entry name" value="DUF3754"/>
</dbReference>
<keyword evidence="2" id="KW-0472">Membrane</keyword>
<evidence type="ECO:0000313" key="4">
    <source>
        <dbReference type="Proteomes" id="UP000823388"/>
    </source>
</evidence>
<feature type="compositionally biased region" description="Basic and acidic residues" evidence="1">
    <location>
        <begin position="72"/>
        <end position="87"/>
    </location>
</feature>
<keyword evidence="2" id="KW-0812">Transmembrane</keyword>
<keyword evidence="4" id="KW-1185">Reference proteome</keyword>
<sequence length="713" mass="80431">MLPLRARPPAAVPLSSSTTSAYYSFPLPSSSSSCCTAARCSVGSSAKLSEPLRSDSDPWGADQGVVATTDDGEQRFNKDGPDRDRKGIHVPRQRYIAVPKAALLDAVLSQFPSEADAADFKRCARCLDAILHAEHKGMLEEMRTSYMLTQRHQEEDDYQTGSSDVQAIVNGKTSSGLFGITQEDGTLFLTRSLGLRTLLGLTPQPGSDTRAAFATKFQRSFMNLLRNAQFEELSAQDLLLTYALNTDYLLTLPIYVDWKKAAESNAIIFRRGYATERQKGLLLVEKLDYLQSKLLQNIFFSLSKPLKKPGKWLNEALKRSTGNQGFQIWIDKLREWLKEQTYADNSLFLIENSSWDKLSSDQLPDDDVPIWIAAQRAVSRYEGILSPVGPRGRLLRRLLTWTGLIPSLPEATIKTDDETKHLEGHVRPNFLPRITLANIWEPASRESCNNNFWEIVKASFRILFGRSTLQEPAFQELILLYTDETAQSEKKDKYEMLPLQLKIYEKIPIPDLPVVFPHKKLSFRILDTVRLDIATVIGLLAYVVNYKFESLASSPSAFLLDVVALSALLILVFRVALGYKQTRDRYQLLVNKTLYEKTLASGFGSIYFLLDASEQQQYKEALLVYAMLLCRKKYQVSSRASIRDTCEQFMYEKFKAKIEMPIDKAIETLVRLGLVIELPTNGGSSVIGVPCSEAYGILRSRWDSLLEQRTEQA</sequence>
<gene>
    <name evidence="3" type="ORF">PVAP13_4KG011100</name>
</gene>
<proteinExistence type="predicted"/>
<dbReference type="OrthoDB" id="2020015at2759"/>